<dbReference type="SUPFAM" id="SSF143422">
    <property type="entry name" value="Transposase IS200-like"/>
    <property type="match status" value="1"/>
</dbReference>
<protein>
    <submittedName>
        <fullName evidence="2">Transposase</fullName>
    </submittedName>
</protein>
<dbReference type="InterPro" id="IPR002686">
    <property type="entry name" value="Transposase_17"/>
</dbReference>
<evidence type="ECO:0000259" key="1">
    <source>
        <dbReference type="SMART" id="SM01321"/>
    </source>
</evidence>
<dbReference type="GO" id="GO:0006313">
    <property type="term" value="P:DNA transposition"/>
    <property type="evidence" value="ECO:0007669"/>
    <property type="project" value="InterPro"/>
</dbReference>
<feature type="domain" description="Transposase IS200-like" evidence="1">
    <location>
        <begin position="9"/>
        <end position="124"/>
    </location>
</feature>
<dbReference type="Pfam" id="PF01797">
    <property type="entry name" value="Y1_Tnp"/>
    <property type="match status" value="1"/>
</dbReference>
<name>A0A7G5EMI7_9BURK</name>
<dbReference type="RefSeq" id="WP_182325469.1">
    <property type="nucleotide sequence ID" value="NZ_CP058554.1"/>
</dbReference>
<sequence>MARLPRLSLPDMPHHVLHRGNNRQTVFVDDEDFQQFSNLLRQLAQTHLVAVHAFVLMPNHFHLLITPQTEQGLPLLMQALGRAYVRYFNARHGRSGTLWEGRYRSTVLEPAEPLLQCIIYIDSNPQRAGLVAKAEDYPWSSCAHHLGAKPMPWLRDPAAFWALGNTPFAREASYAQMLAYGLSQRESLALTDAVQGGWAMGSEDFVQSLQSKTVRRLHKKSAGRPRLTLPSDE</sequence>
<dbReference type="PANTHER" id="PTHR34322">
    <property type="entry name" value="TRANSPOSASE, Y1_TNP DOMAIN-CONTAINING"/>
    <property type="match status" value="1"/>
</dbReference>
<dbReference type="Gene3D" id="3.30.70.1290">
    <property type="entry name" value="Transposase IS200-like"/>
    <property type="match status" value="1"/>
</dbReference>
<evidence type="ECO:0000313" key="3">
    <source>
        <dbReference type="Proteomes" id="UP000515240"/>
    </source>
</evidence>
<dbReference type="KEGG" id="cpis:HS961_21500"/>
<dbReference type="GO" id="GO:0004803">
    <property type="term" value="F:transposase activity"/>
    <property type="evidence" value="ECO:0007669"/>
    <property type="project" value="InterPro"/>
</dbReference>
<reference evidence="2 3" key="1">
    <citation type="journal article" date="2020" name="G3 (Bethesda)">
        <title>CeMbio - The Caenorhabditis elegans Microbiome Resource.</title>
        <authorList>
            <person name="Dirksen P."/>
            <person name="Assie A."/>
            <person name="Zimmermann J."/>
            <person name="Zhang F."/>
            <person name="Tietje A.M."/>
            <person name="Marsh S.A."/>
            <person name="Felix M.A."/>
            <person name="Shapira M."/>
            <person name="Kaleta C."/>
            <person name="Schulenburg H."/>
            <person name="Samuel B."/>
        </authorList>
    </citation>
    <scope>NUCLEOTIDE SEQUENCE [LARGE SCALE GENOMIC DNA]</scope>
    <source>
        <strain evidence="2 3">BIGb0172</strain>
    </source>
</reference>
<dbReference type="SMART" id="SM01321">
    <property type="entry name" value="Y1_Tnp"/>
    <property type="match status" value="1"/>
</dbReference>
<dbReference type="InterPro" id="IPR036515">
    <property type="entry name" value="Transposase_17_sf"/>
</dbReference>
<dbReference type="EMBL" id="CP058554">
    <property type="protein sequence ID" value="QMV75212.1"/>
    <property type="molecule type" value="Genomic_DNA"/>
</dbReference>
<dbReference type="Proteomes" id="UP000515240">
    <property type="component" value="Chromosome"/>
</dbReference>
<proteinExistence type="predicted"/>
<organism evidence="2 3">
    <name type="scientific">Comamonas piscis</name>
    <dbReference type="NCBI Taxonomy" id="1562974"/>
    <lineage>
        <taxon>Bacteria</taxon>
        <taxon>Pseudomonadati</taxon>
        <taxon>Pseudomonadota</taxon>
        <taxon>Betaproteobacteria</taxon>
        <taxon>Burkholderiales</taxon>
        <taxon>Comamonadaceae</taxon>
        <taxon>Comamonas</taxon>
    </lineage>
</organism>
<accession>A0A7G5EMI7</accession>
<evidence type="ECO:0000313" key="2">
    <source>
        <dbReference type="EMBL" id="QMV75212.1"/>
    </source>
</evidence>
<dbReference type="AlphaFoldDB" id="A0A7G5EMI7"/>
<keyword evidence="3" id="KW-1185">Reference proteome</keyword>
<dbReference type="GO" id="GO:0003677">
    <property type="term" value="F:DNA binding"/>
    <property type="evidence" value="ECO:0007669"/>
    <property type="project" value="InterPro"/>
</dbReference>
<gene>
    <name evidence="2" type="ORF">HS961_21500</name>
</gene>
<dbReference type="PANTHER" id="PTHR34322:SF2">
    <property type="entry name" value="TRANSPOSASE IS200-LIKE DOMAIN-CONTAINING PROTEIN"/>
    <property type="match status" value="1"/>
</dbReference>